<proteinExistence type="predicted"/>
<evidence type="ECO:0000313" key="1">
    <source>
        <dbReference type="EMBL" id="KKN15454.1"/>
    </source>
</evidence>
<accession>A0A0F9NBQ6</accession>
<sequence>MRLVEVNANDYYLVAFWGGSYIPEQELIGSYSTLQATSKAAIEHFFTEVIDAEDPDVVQNTGAGRLKYLKDFEAQQTFTPVAYESPSGVQLWRMGEHDPAYVIKQGTYPTLKDFLDPDYYRRIKRHRREQVAVKRRGRRLV</sequence>
<organism evidence="1">
    <name type="scientific">marine sediment metagenome</name>
    <dbReference type="NCBI Taxonomy" id="412755"/>
    <lineage>
        <taxon>unclassified sequences</taxon>
        <taxon>metagenomes</taxon>
        <taxon>ecological metagenomes</taxon>
    </lineage>
</organism>
<protein>
    <submittedName>
        <fullName evidence="1">Uncharacterized protein</fullName>
    </submittedName>
</protein>
<gene>
    <name evidence="1" type="ORF">LCGC14_0985740</name>
</gene>
<dbReference type="EMBL" id="LAZR01003710">
    <property type="protein sequence ID" value="KKN15454.1"/>
    <property type="molecule type" value="Genomic_DNA"/>
</dbReference>
<reference evidence="1" key="1">
    <citation type="journal article" date="2015" name="Nature">
        <title>Complex archaea that bridge the gap between prokaryotes and eukaryotes.</title>
        <authorList>
            <person name="Spang A."/>
            <person name="Saw J.H."/>
            <person name="Jorgensen S.L."/>
            <person name="Zaremba-Niedzwiedzka K."/>
            <person name="Martijn J."/>
            <person name="Lind A.E."/>
            <person name="van Eijk R."/>
            <person name="Schleper C."/>
            <person name="Guy L."/>
            <person name="Ettema T.J."/>
        </authorList>
    </citation>
    <scope>NUCLEOTIDE SEQUENCE</scope>
</reference>
<dbReference type="AlphaFoldDB" id="A0A0F9NBQ6"/>
<comment type="caution">
    <text evidence="1">The sequence shown here is derived from an EMBL/GenBank/DDBJ whole genome shotgun (WGS) entry which is preliminary data.</text>
</comment>
<name>A0A0F9NBQ6_9ZZZZ</name>